<gene>
    <name evidence="2" type="ORF">WJX73_002500</name>
</gene>
<dbReference type="AlphaFoldDB" id="A0AAW1PE54"/>
<dbReference type="EMBL" id="JALJOQ010000035">
    <property type="protein sequence ID" value="KAK9806630.1"/>
    <property type="molecule type" value="Genomic_DNA"/>
</dbReference>
<protein>
    <submittedName>
        <fullName evidence="2">Uncharacterized protein</fullName>
    </submittedName>
</protein>
<evidence type="ECO:0000313" key="2">
    <source>
        <dbReference type="EMBL" id="KAK9806630.1"/>
    </source>
</evidence>
<evidence type="ECO:0000256" key="1">
    <source>
        <dbReference type="SAM" id="MobiDB-lite"/>
    </source>
</evidence>
<keyword evidence="3" id="KW-1185">Reference proteome</keyword>
<reference evidence="2 3" key="1">
    <citation type="journal article" date="2024" name="Nat. Commun.">
        <title>Phylogenomics reveals the evolutionary origins of lichenization in chlorophyte algae.</title>
        <authorList>
            <person name="Puginier C."/>
            <person name="Libourel C."/>
            <person name="Otte J."/>
            <person name="Skaloud P."/>
            <person name="Haon M."/>
            <person name="Grisel S."/>
            <person name="Petersen M."/>
            <person name="Berrin J.G."/>
            <person name="Delaux P.M."/>
            <person name="Dal Grande F."/>
            <person name="Keller J."/>
        </authorList>
    </citation>
    <scope>NUCLEOTIDE SEQUENCE [LARGE SCALE GENOMIC DNA]</scope>
    <source>
        <strain evidence="2 3">SAG 2036</strain>
    </source>
</reference>
<feature type="compositionally biased region" description="Basic and acidic residues" evidence="1">
    <location>
        <begin position="94"/>
        <end position="104"/>
    </location>
</feature>
<accession>A0AAW1PE54</accession>
<feature type="compositionally biased region" description="Polar residues" evidence="1">
    <location>
        <begin position="105"/>
        <end position="117"/>
    </location>
</feature>
<sequence length="149" mass="14977">MASYVQSAADGVKSAGQSTAEAVKPYVGESVANAVQSAGEYGKAGIEKAAEYTGLKEGVGQDAADSAKTNLKGAEGQLKNAAHDASDAVNQAGHEAKGTADTKAQHANANAESTYDSAVQGTKDAYEAAKQSTADALQKGADKLQASKL</sequence>
<comment type="caution">
    <text evidence="2">The sequence shown here is derived from an EMBL/GenBank/DDBJ whole genome shotgun (WGS) entry which is preliminary data.</text>
</comment>
<name>A0AAW1PE54_9CHLO</name>
<feature type="region of interest" description="Disordered" evidence="1">
    <location>
        <begin position="72"/>
        <end position="117"/>
    </location>
</feature>
<dbReference type="Proteomes" id="UP001465755">
    <property type="component" value="Unassembled WGS sequence"/>
</dbReference>
<organism evidence="2 3">
    <name type="scientific">Symbiochloris irregularis</name>
    <dbReference type="NCBI Taxonomy" id="706552"/>
    <lineage>
        <taxon>Eukaryota</taxon>
        <taxon>Viridiplantae</taxon>
        <taxon>Chlorophyta</taxon>
        <taxon>core chlorophytes</taxon>
        <taxon>Trebouxiophyceae</taxon>
        <taxon>Trebouxiales</taxon>
        <taxon>Trebouxiaceae</taxon>
        <taxon>Symbiochloris</taxon>
    </lineage>
</organism>
<proteinExistence type="predicted"/>
<feature type="region of interest" description="Disordered" evidence="1">
    <location>
        <begin position="1"/>
        <end position="20"/>
    </location>
</feature>
<evidence type="ECO:0000313" key="3">
    <source>
        <dbReference type="Proteomes" id="UP001465755"/>
    </source>
</evidence>